<evidence type="ECO:0000259" key="2">
    <source>
        <dbReference type="PROSITE" id="PS51718"/>
    </source>
</evidence>
<dbReference type="GO" id="GO:0005525">
    <property type="term" value="F:GTP binding"/>
    <property type="evidence" value="ECO:0007669"/>
    <property type="project" value="InterPro"/>
</dbReference>
<protein>
    <submittedName>
        <fullName evidence="4">Dynamin-type G domain-containing protein</fullName>
    </submittedName>
</protein>
<dbReference type="SMART" id="SM00053">
    <property type="entry name" value="DYNc"/>
    <property type="match status" value="1"/>
</dbReference>
<dbReference type="GO" id="GO:0005874">
    <property type="term" value="C:microtubule"/>
    <property type="evidence" value="ECO:0007669"/>
    <property type="project" value="TreeGrafter"/>
</dbReference>
<dbReference type="InterPro" id="IPR030381">
    <property type="entry name" value="G_DYNAMIN_dom"/>
</dbReference>
<dbReference type="Gene3D" id="3.40.50.300">
    <property type="entry name" value="P-loop containing nucleotide triphosphate hydrolases"/>
    <property type="match status" value="1"/>
</dbReference>
<sequence>SPSSARKKKTVTFGSAPTAAGGKKSGKSGRASRRSAKSTAAVEPVCDGCEQLRAAAANAAAKEASLVESNLRLQQATRLAAEVNRLQEWQRLTREKILINCPEWAMAGVPPDDPDRPLDCLIWAAQHPPSAESRLVDLETRVTQLGGEFSRCAGRCLLYEGVLEELLRSRLGPDQVHEIISDAFLATGKSVRDALDRKDGKDPRQLTSMSENAVQAVTENQDPSALLDDFERKISLSPLAAFPDRSNVLTLKPPAQRLPGCTPISQMNRDLRQWICLDLNMERRAGNDWRMLADRLGFADSVPAWSGLASPMAKLLTEWSRSESATVRLLHRHLASPELRAPLLAKRLQQFYRKFVITNMSSRKPESAAESADFAPALSQAFKERLRPCLNALDSLRSHGLQREISLPAIAVVGDQSVGKSSVLEAISGVEFPRGLGIVTRCPLMLSMRGREDSGWTARIRYETKSGQARDKPLSTPAEIGQAIRDAQEEMTSSSGEISEKLIELHIEGADTPDLTLIDLPGIA</sequence>
<keyword evidence="3" id="KW-1185">Reference proteome</keyword>
<dbReference type="WBParaSite" id="maker-uti_cns_0019138-snap-gene-0.2-mRNA-1">
    <property type="protein sequence ID" value="maker-uti_cns_0019138-snap-gene-0.2-mRNA-1"/>
    <property type="gene ID" value="maker-uti_cns_0019138-snap-gene-0.2"/>
</dbReference>
<dbReference type="InterPro" id="IPR022812">
    <property type="entry name" value="Dynamin"/>
</dbReference>
<dbReference type="AlphaFoldDB" id="A0A1I8IWY7"/>
<dbReference type="GO" id="GO:0098793">
    <property type="term" value="C:presynapse"/>
    <property type="evidence" value="ECO:0007669"/>
    <property type="project" value="GOC"/>
</dbReference>
<dbReference type="PROSITE" id="PS51718">
    <property type="entry name" value="G_DYNAMIN_2"/>
    <property type="match status" value="1"/>
</dbReference>
<dbReference type="Pfam" id="PF00350">
    <property type="entry name" value="Dynamin_N"/>
    <property type="match status" value="1"/>
</dbReference>
<proteinExistence type="predicted"/>
<dbReference type="GO" id="GO:0005737">
    <property type="term" value="C:cytoplasm"/>
    <property type="evidence" value="ECO:0007669"/>
    <property type="project" value="TreeGrafter"/>
</dbReference>
<feature type="compositionally biased region" description="Basic residues" evidence="1">
    <location>
        <begin position="24"/>
        <end position="36"/>
    </location>
</feature>
<dbReference type="InterPro" id="IPR011029">
    <property type="entry name" value="DEATH-like_dom_sf"/>
</dbReference>
<dbReference type="SUPFAM" id="SSF47986">
    <property type="entry name" value="DEATH domain"/>
    <property type="match status" value="1"/>
</dbReference>
<organism evidence="3 4">
    <name type="scientific">Macrostomum lignano</name>
    <dbReference type="NCBI Taxonomy" id="282301"/>
    <lineage>
        <taxon>Eukaryota</taxon>
        <taxon>Metazoa</taxon>
        <taxon>Spiralia</taxon>
        <taxon>Lophotrochozoa</taxon>
        <taxon>Platyhelminthes</taxon>
        <taxon>Rhabditophora</taxon>
        <taxon>Macrostomorpha</taxon>
        <taxon>Macrostomida</taxon>
        <taxon>Macrostomidae</taxon>
        <taxon>Macrostomum</taxon>
    </lineage>
</organism>
<accession>A0A1I8IWY7</accession>
<dbReference type="GO" id="GO:0016185">
    <property type="term" value="P:synaptic vesicle budding from presynaptic endocytic zone membrane"/>
    <property type="evidence" value="ECO:0007669"/>
    <property type="project" value="TreeGrafter"/>
</dbReference>
<feature type="domain" description="Dynamin-type G" evidence="2">
    <location>
        <begin position="404"/>
        <end position="524"/>
    </location>
</feature>
<evidence type="ECO:0000256" key="1">
    <source>
        <dbReference type="SAM" id="MobiDB-lite"/>
    </source>
</evidence>
<evidence type="ECO:0000313" key="4">
    <source>
        <dbReference type="WBParaSite" id="maker-uti_cns_0019138-snap-gene-0.2-mRNA-1"/>
    </source>
</evidence>
<dbReference type="GO" id="GO:0031623">
    <property type="term" value="P:receptor internalization"/>
    <property type="evidence" value="ECO:0007669"/>
    <property type="project" value="TreeGrafter"/>
</dbReference>
<dbReference type="GO" id="GO:0005886">
    <property type="term" value="C:plasma membrane"/>
    <property type="evidence" value="ECO:0007669"/>
    <property type="project" value="TreeGrafter"/>
</dbReference>
<dbReference type="InterPro" id="IPR027417">
    <property type="entry name" value="P-loop_NTPase"/>
</dbReference>
<dbReference type="PRINTS" id="PR00195">
    <property type="entry name" value="DYNAMIN"/>
</dbReference>
<dbReference type="GO" id="GO:0008017">
    <property type="term" value="F:microtubule binding"/>
    <property type="evidence" value="ECO:0007669"/>
    <property type="project" value="TreeGrafter"/>
</dbReference>
<dbReference type="InterPro" id="IPR001401">
    <property type="entry name" value="Dynamin_GTPase"/>
</dbReference>
<name>A0A1I8IWY7_9PLAT</name>
<evidence type="ECO:0000313" key="3">
    <source>
        <dbReference type="Proteomes" id="UP000095280"/>
    </source>
</evidence>
<dbReference type="Gene3D" id="1.10.533.10">
    <property type="entry name" value="Death Domain, Fas"/>
    <property type="match status" value="1"/>
</dbReference>
<feature type="compositionally biased region" description="Basic residues" evidence="1">
    <location>
        <begin position="1"/>
        <end position="10"/>
    </location>
</feature>
<dbReference type="InterPro" id="IPR045063">
    <property type="entry name" value="Dynamin_N"/>
</dbReference>
<dbReference type="SUPFAM" id="SSF52540">
    <property type="entry name" value="P-loop containing nucleoside triphosphate hydrolases"/>
    <property type="match status" value="1"/>
</dbReference>
<dbReference type="Proteomes" id="UP000095280">
    <property type="component" value="Unplaced"/>
</dbReference>
<dbReference type="PANTHER" id="PTHR11566:SF231">
    <property type="entry name" value="INTERFERON-INDUCED GTP-BINDING PROTEIN MX"/>
    <property type="match status" value="1"/>
</dbReference>
<dbReference type="GO" id="GO:0003924">
    <property type="term" value="F:GTPase activity"/>
    <property type="evidence" value="ECO:0007669"/>
    <property type="project" value="InterPro"/>
</dbReference>
<feature type="region of interest" description="Disordered" evidence="1">
    <location>
        <begin position="1"/>
        <end position="40"/>
    </location>
</feature>
<reference evidence="4" key="1">
    <citation type="submission" date="2016-11" db="UniProtKB">
        <authorList>
            <consortium name="WormBaseParasite"/>
        </authorList>
    </citation>
    <scope>IDENTIFICATION</scope>
</reference>
<dbReference type="PANTHER" id="PTHR11566">
    <property type="entry name" value="DYNAMIN"/>
    <property type="match status" value="1"/>
</dbReference>